<gene>
    <name evidence="2" type="ORF">JR316_001700</name>
    <name evidence="1" type="ORF">JR316_011271</name>
</gene>
<organism evidence="2">
    <name type="scientific">Psilocybe cubensis</name>
    <name type="common">Psychedelic mushroom</name>
    <name type="synonym">Stropharia cubensis</name>
    <dbReference type="NCBI Taxonomy" id="181762"/>
    <lineage>
        <taxon>Eukaryota</taxon>
        <taxon>Fungi</taxon>
        <taxon>Dikarya</taxon>
        <taxon>Basidiomycota</taxon>
        <taxon>Agaricomycotina</taxon>
        <taxon>Agaricomycetes</taxon>
        <taxon>Agaricomycetidae</taxon>
        <taxon>Agaricales</taxon>
        <taxon>Agaricineae</taxon>
        <taxon>Strophariaceae</taxon>
        <taxon>Psilocybe</taxon>
    </lineage>
</organism>
<dbReference type="AlphaFoldDB" id="A0A8H8CNV4"/>
<protein>
    <submittedName>
        <fullName evidence="2">Uncharacterized protein</fullName>
    </submittedName>
</protein>
<name>A0A8H8CNV4_PSICU</name>
<evidence type="ECO:0000313" key="2">
    <source>
        <dbReference type="EMBL" id="KAG5172203.1"/>
    </source>
</evidence>
<sequence length="209" mass="22994">MSSQQVQDEISSARLLHEQELQMQYQNDVVFVAQRRAFNAFRNCFGKKVSKRPTQPRSSPYSIALINSSGDVVNNAHSQGYDMNLSSAQAKQTKPNVSLSLDSAFSDLHCRTSVDTDIDTLTQTTKTFTKPVYDTPPTVPSPFVCLRKHADYLCTNQSSFVSDIPFSGRTDANVNGFMNVRQGLETDTGTGPVASSQSFVDFNASGFIV</sequence>
<dbReference type="EMBL" id="JAFIQS010000002">
    <property type="protein sequence ID" value="KAG5172203.1"/>
    <property type="molecule type" value="Genomic_DNA"/>
</dbReference>
<reference evidence="2" key="1">
    <citation type="submission" date="2021-02" db="EMBL/GenBank/DDBJ databases">
        <title>Psilocybe cubensis genome.</title>
        <authorList>
            <person name="Mckernan K.J."/>
            <person name="Crawford S."/>
            <person name="Trippe A."/>
            <person name="Kane L.T."/>
            <person name="Mclaughlin S."/>
        </authorList>
    </citation>
    <scope>NUCLEOTIDE SEQUENCE [LARGE SCALE GENOMIC DNA]</scope>
    <source>
        <strain evidence="2">MGC-MH-2018</strain>
    </source>
</reference>
<dbReference type="EMBL" id="JAFIQS010000013">
    <property type="protein sequence ID" value="KAG5164074.1"/>
    <property type="molecule type" value="Genomic_DNA"/>
</dbReference>
<accession>A0A8H8CNV4</accession>
<comment type="caution">
    <text evidence="2">The sequence shown here is derived from an EMBL/GenBank/DDBJ whole genome shotgun (WGS) entry which is preliminary data.</text>
</comment>
<proteinExistence type="predicted"/>
<evidence type="ECO:0000313" key="1">
    <source>
        <dbReference type="EMBL" id="KAG5164074.1"/>
    </source>
</evidence>